<dbReference type="GO" id="GO:0003909">
    <property type="term" value="F:DNA ligase activity"/>
    <property type="evidence" value="ECO:0007669"/>
    <property type="project" value="TreeGrafter"/>
</dbReference>
<evidence type="ECO:0000256" key="3">
    <source>
        <dbReference type="ARBA" id="ARBA00022723"/>
    </source>
</evidence>
<keyword evidence="5 8" id="KW-0342">GTP-binding</keyword>
<feature type="non-terminal residue" evidence="10">
    <location>
        <position position="1"/>
    </location>
</feature>
<accession>A0A146KBF7</accession>
<comment type="catalytic activity">
    <reaction evidence="7">
        <text>a 3'-end 3'-phospho-ribonucleotide-RNA + a 5'-end dephospho-ribonucleoside-RNA + GTP = a ribonucleotidyl-ribonucleotide-RNA + GMP + diphosphate</text>
        <dbReference type="Rhea" id="RHEA:68076"/>
        <dbReference type="Rhea" id="RHEA-COMP:10463"/>
        <dbReference type="Rhea" id="RHEA-COMP:13936"/>
        <dbReference type="Rhea" id="RHEA-COMP:17355"/>
        <dbReference type="ChEBI" id="CHEBI:33019"/>
        <dbReference type="ChEBI" id="CHEBI:37565"/>
        <dbReference type="ChEBI" id="CHEBI:58115"/>
        <dbReference type="ChEBI" id="CHEBI:83062"/>
        <dbReference type="ChEBI" id="CHEBI:138284"/>
        <dbReference type="ChEBI" id="CHEBI:173118"/>
        <dbReference type="EC" id="6.5.1.8"/>
    </reaction>
</comment>
<dbReference type="GO" id="GO:0005525">
    <property type="term" value="F:GTP binding"/>
    <property type="evidence" value="ECO:0007669"/>
    <property type="project" value="UniProtKB-KW"/>
</dbReference>
<dbReference type="InterPro" id="IPR036025">
    <property type="entry name" value="RtcB-like_sf"/>
</dbReference>
<evidence type="ECO:0000256" key="8">
    <source>
        <dbReference type="PIRSR" id="PIRSR601233-2"/>
    </source>
</evidence>
<dbReference type="SUPFAM" id="SSF103365">
    <property type="entry name" value="Hypothetical protein PH1602"/>
    <property type="match status" value="1"/>
</dbReference>
<keyword evidence="4 8" id="KW-0547">Nucleotide-binding</keyword>
<gene>
    <name evidence="10" type="ORF">TPC1_15241</name>
</gene>
<dbReference type="GO" id="GO:0042245">
    <property type="term" value="P:RNA repair"/>
    <property type="evidence" value="ECO:0007669"/>
    <property type="project" value="TreeGrafter"/>
</dbReference>
<evidence type="ECO:0000256" key="4">
    <source>
        <dbReference type="ARBA" id="ARBA00022741"/>
    </source>
</evidence>
<name>A0A146KBF7_9EUKA</name>
<evidence type="ECO:0000256" key="7">
    <source>
        <dbReference type="ARBA" id="ARBA00047746"/>
    </source>
</evidence>
<evidence type="ECO:0000313" key="10">
    <source>
        <dbReference type="EMBL" id="JAP92719.1"/>
    </source>
</evidence>
<feature type="binding site" evidence="8">
    <location>
        <begin position="107"/>
        <end position="111"/>
    </location>
    <ligand>
        <name>GMP</name>
        <dbReference type="ChEBI" id="CHEBI:58115"/>
    </ligand>
</feature>
<dbReference type="PANTHER" id="PTHR43749">
    <property type="entry name" value="RNA-SPLICING LIGASE RTCB"/>
    <property type="match status" value="1"/>
</dbReference>
<dbReference type="GO" id="GO:0030145">
    <property type="term" value="F:manganese ion binding"/>
    <property type="evidence" value="ECO:0007669"/>
    <property type="project" value="TreeGrafter"/>
</dbReference>
<comment type="cofactor">
    <cofactor evidence="9">
        <name>Mn(2+)</name>
        <dbReference type="ChEBI" id="CHEBI:29035"/>
    </cofactor>
    <text evidence="9">Binds 2 manganese ions per subunit.</text>
</comment>
<dbReference type="PANTHER" id="PTHR43749:SF2">
    <property type="entry name" value="RNA-SPLICING LIGASE RTCB"/>
    <property type="match status" value="1"/>
</dbReference>
<reference evidence="10" key="1">
    <citation type="submission" date="2015-07" db="EMBL/GenBank/DDBJ databases">
        <title>Adaptation to a free-living lifestyle via gene acquisitions in the diplomonad Trepomonas sp. PC1.</title>
        <authorList>
            <person name="Xu F."/>
            <person name="Jerlstrom-Hultqvist J."/>
            <person name="Kolisko M."/>
            <person name="Simpson A.G.B."/>
            <person name="Roger A.J."/>
            <person name="Svard S.G."/>
            <person name="Andersson J.O."/>
        </authorList>
    </citation>
    <scope>NUCLEOTIDE SEQUENCE</scope>
    <source>
        <strain evidence="10">PC1</strain>
    </source>
</reference>
<dbReference type="GO" id="GO:0170057">
    <property type="term" value="F:RNA ligase (GTP) activity"/>
    <property type="evidence" value="ECO:0007669"/>
    <property type="project" value="UniProtKB-EC"/>
</dbReference>
<dbReference type="Gene3D" id="3.90.1860.10">
    <property type="entry name" value="tRNA-splicing ligase RtcB"/>
    <property type="match status" value="1"/>
</dbReference>
<dbReference type="Pfam" id="PF01139">
    <property type="entry name" value="RtcB"/>
    <property type="match status" value="1"/>
</dbReference>
<dbReference type="EC" id="6.5.1.8" evidence="1"/>
<feature type="non-terminal residue" evidence="10">
    <location>
        <position position="116"/>
    </location>
</feature>
<evidence type="ECO:0000256" key="2">
    <source>
        <dbReference type="ARBA" id="ARBA00022598"/>
    </source>
</evidence>
<evidence type="ECO:0000256" key="6">
    <source>
        <dbReference type="ARBA" id="ARBA00023211"/>
    </source>
</evidence>
<protein>
    <recommendedName>
        <fullName evidence="1">3'-phosphate/5'-hydroxy nucleic acid ligase</fullName>
        <ecNumber evidence="1">6.5.1.8</ecNumber>
    </recommendedName>
</protein>
<dbReference type="InterPro" id="IPR052915">
    <property type="entry name" value="RtcB-like"/>
</dbReference>
<proteinExistence type="predicted"/>
<dbReference type="EMBL" id="GDID01003887">
    <property type="protein sequence ID" value="JAP92719.1"/>
    <property type="molecule type" value="Transcribed_RNA"/>
</dbReference>
<dbReference type="GO" id="GO:0006396">
    <property type="term" value="P:RNA processing"/>
    <property type="evidence" value="ECO:0007669"/>
    <property type="project" value="InterPro"/>
</dbReference>
<evidence type="ECO:0000256" key="9">
    <source>
        <dbReference type="PIRSR" id="PIRSR601233-3"/>
    </source>
</evidence>
<keyword evidence="6 9" id="KW-0464">Manganese</keyword>
<feature type="binding site" evidence="9">
    <location>
        <position position="15"/>
    </location>
    <ligand>
        <name>Mn(2+)</name>
        <dbReference type="ChEBI" id="CHEBI:29035"/>
        <label>1</label>
    </ligand>
</feature>
<sequence length="116" mass="13125">AKMTDLLIPTLIGVDIGCGVSTVKIPFKIQKSHQLFEQFDAFLRAKVPSGPDMRDKAIPMQLQQKIFSKTNLSQKMKFPEFQKLLHQKQEHFRDDFGTAMGTMGGGNHFIEVNEDS</sequence>
<keyword evidence="3 9" id="KW-0479">Metal-binding</keyword>
<dbReference type="AlphaFoldDB" id="A0A146KBF7"/>
<keyword evidence="2 10" id="KW-0436">Ligase</keyword>
<evidence type="ECO:0000256" key="1">
    <source>
        <dbReference type="ARBA" id="ARBA00012726"/>
    </source>
</evidence>
<organism evidence="10">
    <name type="scientific">Trepomonas sp. PC1</name>
    <dbReference type="NCBI Taxonomy" id="1076344"/>
    <lineage>
        <taxon>Eukaryota</taxon>
        <taxon>Metamonada</taxon>
        <taxon>Diplomonadida</taxon>
        <taxon>Hexamitidae</taxon>
        <taxon>Hexamitinae</taxon>
        <taxon>Trepomonas</taxon>
    </lineage>
</organism>
<dbReference type="InterPro" id="IPR001233">
    <property type="entry name" value="RtcB"/>
</dbReference>
<evidence type="ECO:0000256" key="5">
    <source>
        <dbReference type="ARBA" id="ARBA00023134"/>
    </source>
</evidence>
<dbReference type="GO" id="GO:0006281">
    <property type="term" value="P:DNA repair"/>
    <property type="evidence" value="ECO:0007669"/>
    <property type="project" value="TreeGrafter"/>
</dbReference>
<feature type="binding site" evidence="9">
    <location>
        <position position="108"/>
    </location>
    <ligand>
        <name>Mn(2+)</name>
        <dbReference type="ChEBI" id="CHEBI:29035"/>
        <label>1</label>
    </ligand>
</feature>